<dbReference type="EMBL" id="BK032721">
    <property type="protein sequence ID" value="DAF56691.1"/>
    <property type="molecule type" value="Genomic_DNA"/>
</dbReference>
<accession>A0A8S5T0X7</accession>
<feature type="transmembrane region" description="Helical" evidence="1">
    <location>
        <begin position="33"/>
        <end position="52"/>
    </location>
</feature>
<keyword evidence="1" id="KW-0472">Membrane</keyword>
<evidence type="ECO:0000256" key="1">
    <source>
        <dbReference type="SAM" id="Phobius"/>
    </source>
</evidence>
<keyword evidence="1" id="KW-1133">Transmembrane helix</keyword>
<name>A0A8S5T0X7_9CAUD</name>
<evidence type="ECO:0000313" key="2">
    <source>
        <dbReference type="EMBL" id="DAF56691.1"/>
    </source>
</evidence>
<reference evidence="2" key="1">
    <citation type="journal article" date="2021" name="Proc. Natl. Acad. Sci. U.S.A.">
        <title>A Catalog of Tens of Thousands of Viruses from Human Metagenomes Reveals Hidden Associations with Chronic Diseases.</title>
        <authorList>
            <person name="Tisza M.J."/>
            <person name="Buck C.B."/>
        </authorList>
    </citation>
    <scope>NUCLEOTIDE SEQUENCE</scope>
    <source>
        <strain evidence="2">CtWb16</strain>
    </source>
</reference>
<keyword evidence="1" id="KW-0812">Transmembrane</keyword>
<organism evidence="2">
    <name type="scientific">Myoviridae sp. ctWb16</name>
    <dbReference type="NCBI Taxonomy" id="2827690"/>
    <lineage>
        <taxon>Viruses</taxon>
        <taxon>Duplodnaviria</taxon>
        <taxon>Heunggongvirae</taxon>
        <taxon>Uroviricota</taxon>
        <taxon>Caudoviricetes</taxon>
    </lineage>
</organism>
<proteinExistence type="predicted"/>
<protein>
    <submittedName>
        <fullName evidence="2">Uncharacterized protein</fullName>
    </submittedName>
</protein>
<sequence>MKMPKWLKSKEYALEDEESWEDEDKFTKRDFKISVIAVIGLLCLIGFGNFMVDKVSCAYTGYTYEKNTKRPIFSECLIQMKDGSYVPLERYINRVLTFNDLGE</sequence>